<dbReference type="AlphaFoldDB" id="A0A0A8Z7L0"/>
<organism evidence="1">
    <name type="scientific">Arundo donax</name>
    <name type="common">Giant reed</name>
    <name type="synonym">Donax arundinaceus</name>
    <dbReference type="NCBI Taxonomy" id="35708"/>
    <lineage>
        <taxon>Eukaryota</taxon>
        <taxon>Viridiplantae</taxon>
        <taxon>Streptophyta</taxon>
        <taxon>Embryophyta</taxon>
        <taxon>Tracheophyta</taxon>
        <taxon>Spermatophyta</taxon>
        <taxon>Magnoliopsida</taxon>
        <taxon>Liliopsida</taxon>
        <taxon>Poales</taxon>
        <taxon>Poaceae</taxon>
        <taxon>PACMAD clade</taxon>
        <taxon>Arundinoideae</taxon>
        <taxon>Arundineae</taxon>
        <taxon>Arundo</taxon>
    </lineage>
</organism>
<dbReference type="EMBL" id="GBRH01267038">
    <property type="protein sequence ID" value="JAD30857.1"/>
    <property type="molecule type" value="Transcribed_RNA"/>
</dbReference>
<reference evidence="1" key="1">
    <citation type="submission" date="2014-09" db="EMBL/GenBank/DDBJ databases">
        <authorList>
            <person name="Magalhaes I.L.F."/>
            <person name="Oliveira U."/>
            <person name="Santos F.R."/>
            <person name="Vidigal T.H.D.A."/>
            <person name="Brescovit A.D."/>
            <person name="Santos A.J."/>
        </authorList>
    </citation>
    <scope>NUCLEOTIDE SEQUENCE</scope>
    <source>
        <tissue evidence="1">Shoot tissue taken approximately 20 cm above the soil surface</tissue>
    </source>
</reference>
<name>A0A0A8Z7L0_ARUDO</name>
<evidence type="ECO:0000313" key="1">
    <source>
        <dbReference type="EMBL" id="JAD30857.1"/>
    </source>
</evidence>
<accession>A0A0A8Z7L0</accession>
<protein>
    <submittedName>
        <fullName evidence="1">Uncharacterized protein</fullName>
    </submittedName>
</protein>
<sequence>MLQFKLRILPIYKGLARFLLPGMKYPFFWKLTTVSASFYGVLNHLCKVRKYMIYEKAKRQTLDA</sequence>
<proteinExistence type="predicted"/>
<reference evidence="1" key="2">
    <citation type="journal article" date="2015" name="Data Brief">
        <title>Shoot transcriptome of the giant reed, Arundo donax.</title>
        <authorList>
            <person name="Barrero R.A."/>
            <person name="Guerrero F.D."/>
            <person name="Moolhuijzen P."/>
            <person name="Goolsby J.A."/>
            <person name="Tidwell J."/>
            <person name="Bellgard S.E."/>
            <person name="Bellgard M.I."/>
        </authorList>
    </citation>
    <scope>NUCLEOTIDE SEQUENCE</scope>
    <source>
        <tissue evidence="1">Shoot tissue taken approximately 20 cm above the soil surface</tissue>
    </source>
</reference>